<reference evidence="7 8" key="1">
    <citation type="submission" date="2016-10" db="EMBL/GenBank/DDBJ databases">
        <authorList>
            <person name="de Groot N.N."/>
        </authorList>
    </citation>
    <scope>NUCLEOTIDE SEQUENCE [LARGE SCALE GENOMIC DNA]</scope>
    <source>
        <strain evidence="7 8">ATCC BAA-466</strain>
    </source>
</reference>
<evidence type="ECO:0000256" key="4">
    <source>
        <dbReference type="ARBA" id="ARBA00022691"/>
    </source>
</evidence>
<name>A0A1G7S1E1_9LACT</name>
<dbReference type="InterPro" id="IPR029026">
    <property type="entry name" value="tRNA_m1G_MTases_N"/>
</dbReference>
<dbReference type="AlphaFoldDB" id="A0A1G7S1E1"/>
<keyword evidence="2 6" id="KW-0489">Methyltransferase</keyword>
<evidence type="ECO:0000313" key="8">
    <source>
        <dbReference type="Proteomes" id="UP000199708"/>
    </source>
</evidence>
<dbReference type="Proteomes" id="UP000199708">
    <property type="component" value="Unassembled WGS sequence"/>
</dbReference>
<comment type="function">
    <text evidence="6">Specifically methylates the pseudouridine at position 1915 (m3Psi1915) in 23S rRNA.</text>
</comment>
<evidence type="ECO:0000256" key="1">
    <source>
        <dbReference type="ARBA" id="ARBA00022552"/>
    </source>
</evidence>
<accession>A0A1G7S1E1</accession>
<comment type="catalytic activity">
    <reaction evidence="6">
        <text>pseudouridine(1915) in 23S rRNA + S-adenosyl-L-methionine = N(3)-methylpseudouridine(1915) in 23S rRNA + S-adenosyl-L-homocysteine + H(+)</text>
        <dbReference type="Rhea" id="RHEA:42752"/>
        <dbReference type="Rhea" id="RHEA-COMP:10221"/>
        <dbReference type="Rhea" id="RHEA-COMP:10222"/>
        <dbReference type="ChEBI" id="CHEBI:15378"/>
        <dbReference type="ChEBI" id="CHEBI:57856"/>
        <dbReference type="ChEBI" id="CHEBI:59789"/>
        <dbReference type="ChEBI" id="CHEBI:65314"/>
        <dbReference type="ChEBI" id="CHEBI:74486"/>
        <dbReference type="EC" id="2.1.1.177"/>
    </reaction>
</comment>
<dbReference type="NCBIfam" id="TIGR00246">
    <property type="entry name" value="tRNA_RlmH_YbeA"/>
    <property type="match status" value="1"/>
</dbReference>
<dbReference type="NCBIfam" id="NF000985">
    <property type="entry name" value="PRK00103.1-3"/>
    <property type="match status" value="1"/>
</dbReference>
<dbReference type="OrthoDB" id="9806643at2"/>
<evidence type="ECO:0000256" key="5">
    <source>
        <dbReference type="ARBA" id="ARBA00038303"/>
    </source>
</evidence>
<feature type="binding site" evidence="6">
    <location>
        <begin position="128"/>
        <end position="133"/>
    </location>
    <ligand>
        <name>S-adenosyl-L-methionine</name>
        <dbReference type="ChEBI" id="CHEBI:59789"/>
    </ligand>
</feature>
<keyword evidence="8" id="KW-1185">Reference proteome</keyword>
<evidence type="ECO:0000256" key="2">
    <source>
        <dbReference type="ARBA" id="ARBA00022603"/>
    </source>
</evidence>
<keyword evidence="3 6" id="KW-0808">Transferase</keyword>
<dbReference type="EMBL" id="FNCK01000003">
    <property type="protein sequence ID" value="SDG16827.1"/>
    <property type="molecule type" value="Genomic_DNA"/>
</dbReference>
<comment type="subcellular location">
    <subcellularLocation>
        <location evidence="6">Cytoplasm</location>
    </subcellularLocation>
</comment>
<dbReference type="Pfam" id="PF02590">
    <property type="entry name" value="SPOUT_MTase"/>
    <property type="match status" value="1"/>
</dbReference>
<dbReference type="STRING" id="120956.SAMN05421791_103257"/>
<keyword evidence="4 6" id="KW-0949">S-adenosyl-L-methionine</keyword>
<feature type="binding site" evidence="6">
    <location>
        <position position="77"/>
    </location>
    <ligand>
        <name>S-adenosyl-L-methionine</name>
        <dbReference type="ChEBI" id="CHEBI:59789"/>
    </ligand>
</feature>
<dbReference type="CDD" id="cd18081">
    <property type="entry name" value="RlmH-like"/>
    <property type="match status" value="1"/>
</dbReference>
<dbReference type="PANTHER" id="PTHR33603">
    <property type="entry name" value="METHYLTRANSFERASE"/>
    <property type="match status" value="1"/>
</dbReference>
<comment type="subunit">
    <text evidence="6">Homodimer.</text>
</comment>
<dbReference type="GO" id="GO:0005737">
    <property type="term" value="C:cytoplasm"/>
    <property type="evidence" value="ECO:0007669"/>
    <property type="project" value="UniProtKB-SubCell"/>
</dbReference>
<organism evidence="7 8">
    <name type="scientific">Facklamia miroungae</name>
    <dbReference type="NCBI Taxonomy" id="120956"/>
    <lineage>
        <taxon>Bacteria</taxon>
        <taxon>Bacillati</taxon>
        <taxon>Bacillota</taxon>
        <taxon>Bacilli</taxon>
        <taxon>Lactobacillales</taxon>
        <taxon>Aerococcaceae</taxon>
        <taxon>Facklamia</taxon>
    </lineage>
</organism>
<dbReference type="HAMAP" id="MF_00658">
    <property type="entry name" value="23SrRNA_methyltr_H"/>
    <property type="match status" value="1"/>
</dbReference>
<proteinExistence type="inferred from homology"/>
<sequence>MLHIDLICVGKVKEKYIKAGMAEYLKRLSSYAKISVHEVSDEATKEEMTDLEVEQVLNLEADRIEKKLNKQSKVIVLAIEGELTSSEELAESINQFATYGHSHISFIIGGSLGLAERLKKVSDRSISFGRITLPHQLMRLVLIEQIYRSFRIINGHAYHK</sequence>
<dbReference type="Gene3D" id="3.40.1280.10">
    <property type="match status" value="1"/>
</dbReference>
<comment type="similarity">
    <text evidence="5 6">Belongs to the RNA methyltransferase RlmH family.</text>
</comment>
<evidence type="ECO:0000313" key="7">
    <source>
        <dbReference type="EMBL" id="SDG16827.1"/>
    </source>
</evidence>
<dbReference type="InterPro" id="IPR003742">
    <property type="entry name" value="RlmH-like"/>
</dbReference>
<dbReference type="EC" id="2.1.1.177" evidence="6"/>
<keyword evidence="1 6" id="KW-0698">rRNA processing</keyword>
<dbReference type="PIRSF" id="PIRSF004505">
    <property type="entry name" value="MT_bac"/>
    <property type="match status" value="1"/>
</dbReference>
<dbReference type="PANTHER" id="PTHR33603:SF1">
    <property type="entry name" value="RIBOSOMAL RNA LARGE SUBUNIT METHYLTRANSFERASE H"/>
    <property type="match status" value="1"/>
</dbReference>
<dbReference type="InterPro" id="IPR029028">
    <property type="entry name" value="Alpha/beta_knot_MTases"/>
</dbReference>
<dbReference type="RefSeq" id="WP_090289661.1">
    <property type="nucleotide sequence ID" value="NZ_FNCK01000003.1"/>
</dbReference>
<protein>
    <recommendedName>
        <fullName evidence="6">Ribosomal RNA large subunit methyltransferase H</fullName>
        <ecNumber evidence="6">2.1.1.177</ecNumber>
    </recommendedName>
    <alternativeName>
        <fullName evidence="6">23S rRNA (pseudouridine1915-N3)-methyltransferase</fullName>
    </alternativeName>
    <alternativeName>
        <fullName evidence="6">23S rRNA m3Psi1915 methyltransferase</fullName>
    </alternativeName>
    <alternativeName>
        <fullName evidence="6">rRNA (pseudouridine-N3-)-methyltransferase RlmH</fullName>
    </alternativeName>
</protein>
<keyword evidence="6" id="KW-0963">Cytoplasm</keyword>
<dbReference type="GO" id="GO:0070038">
    <property type="term" value="F:rRNA (pseudouridine-N3-)-methyltransferase activity"/>
    <property type="evidence" value="ECO:0007669"/>
    <property type="project" value="UniProtKB-UniRule"/>
</dbReference>
<evidence type="ECO:0000256" key="6">
    <source>
        <dbReference type="HAMAP-Rule" id="MF_00658"/>
    </source>
</evidence>
<gene>
    <name evidence="6" type="primary">rlmH</name>
    <name evidence="7" type="ORF">SAMN05421791_103257</name>
</gene>
<evidence type="ECO:0000256" key="3">
    <source>
        <dbReference type="ARBA" id="ARBA00022679"/>
    </source>
</evidence>
<dbReference type="SUPFAM" id="SSF75217">
    <property type="entry name" value="alpha/beta knot"/>
    <property type="match status" value="1"/>
</dbReference>
<feature type="binding site" evidence="6">
    <location>
        <position position="109"/>
    </location>
    <ligand>
        <name>S-adenosyl-L-methionine</name>
        <dbReference type="ChEBI" id="CHEBI:59789"/>
    </ligand>
</feature>